<dbReference type="PANTHER" id="PTHR43814">
    <property type="entry name" value="ARGININOSUCCINATE LYASE"/>
    <property type="match status" value="1"/>
</dbReference>
<evidence type="ECO:0000259" key="3">
    <source>
        <dbReference type="Pfam" id="PF14698"/>
    </source>
</evidence>
<dbReference type="InterPro" id="IPR009049">
    <property type="entry name" value="Argininosuccinate_lyase"/>
</dbReference>
<dbReference type="InterPro" id="IPR029419">
    <property type="entry name" value="Arg_succ_lyase_C"/>
</dbReference>
<feature type="region of interest" description="Disordered" evidence="1">
    <location>
        <begin position="453"/>
        <end position="489"/>
    </location>
</feature>
<dbReference type="CDD" id="cd01359">
    <property type="entry name" value="Argininosuccinate_lyase"/>
    <property type="match status" value="1"/>
</dbReference>
<gene>
    <name evidence="4" type="ORF">ALOHA_HF4000APKG7H23ctg3g26</name>
</gene>
<dbReference type="InterPro" id="IPR000362">
    <property type="entry name" value="Fumarate_lyase_fam"/>
</dbReference>
<dbReference type="Gene3D" id="1.10.40.30">
    <property type="entry name" value="Fumarase/aspartase (C-terminal domain)"/>
    <property type="match status" value="1"/>
</dbReference>
<sequence length="489" mass="53714">MDSTMTDYTTHTFQSASHYTVSVGYDRRLASYDIRASVAHAQMLARQEIIPQSDSDAIVRGLGEVHQEMEDGTFPWRDELEDVHMNIERRLHELIGEPAARLPTARSRNDQVATATRLYVRDAIEATMARVHRLQGTLLDLAEAHATVLMPGYTHLQRAQPVLLAHHLLAYVEMLERDTGRLADCLSRANVLPLGSGALAGVPYAIDREFLARELGFETVSANSMDAVSDRDYLVELLASASICMMHCSRMAEELVLWSSQEFGFIRLGDEWITGSSMMPQKRNPDFAELARGKTGRVYGHLVGLLTVLKGLPLSYNRDLQEDKEALFDTVETLDATLEVFAGMLGSVEVNAERMRSAAEDGSLLATDLADYLVSKGVPFRTAHAAVRGLCELAAQDGRPLQELTLEEYRRFSPAFDADVFQLTALTSVAARAVAGGTAPGQVAAALKAARRRWEKATGKQGSPVRQPRSYRGQPAEGAAASANTQPKR</sequence>
<protein>
    <submittedName>
        <fullName evidence="4">Putative Lyase</fullName>
    </submittedName>
</protein>
<dbReference type="PRINTS" id="PR00145">
    <property type="entry name" value="ARGSUCLYASE"/>
</dbReference>
<dbReference type="NCBIfam" id="TIGR00838">
    <property type="entry name" value="argH"/>
    <property type="match status" value="1"/>
</dbReference>
<dbReference type="GO" id="GO:0042450">
    <property type="term" value="P:L-arginine biosynthetic process via ornithine"/>
    <property type="evidence" value="ECO:0007669"/>
    <property type="project" value="InterPro"/>
</dbReference>
<feature type="domain" description="Fumarate lyase N-terminal" evidence="2">
    <location>
        <begin position="17"/>
        <end position="300"/>
    </location>
</feature>
<keyword evidence="4" id="KW-0456">Lyase</keyword>
<feature type="domain" description="Argininosuccinate lyase C-terminal" evidence="3">
    <location>
        <begin position="364"/>
        <end position="426"/>
    </location>
</feature>
<dbReference type="SUPFAM" id="SSF48557">
    <property type="entry name" value="L-aspartase-like"/>
    <property type="match status" value="1"/>
</dbReference>
<name>B3T9V2_9ZZZZ</name>
<dbReference type="PROSITE" id="PS00163">
    <property type="entry name" value="FUMARATE_LYASES"/>
    <property type="match status" value="1"/>
</dbReference>
<evidence type="ECO:0000256" key="1">
    <source>
        <dbReference type="SAM" id="MobiDB-lite"/>
    </source>
</evidence>
<dbReference type="InterPro" id="IPR008948">
    <property type="entry name" value="L-Aspartase-like"/>
</dbReference>
<dbReference type="Pfam" id="PF14698">
    <property type="entry name" value="ASL_C2"/>
    <property type="match status" value="1"/>
</dbReference>
<dbReference type="EMBL" id="EU016649">
    <property type="protein sequence ID" value="ABZ09361.1"/>
    <property type="molecule type" value="Genomic_DNA"/>
</dbReference>
<dbReference type="AlphaFoldDB" id="B3T9V2"/>
<evidence type="ECO:0000259" key="2">
    <source>
        <dbReference type="Pfam" id="PF00206"/>
    </source>
</evidence>
<organism evidence="4">
    <name type="scientific">uncultured marine microorganism HF4000_APKG7H23</name>
    <dbReference type="NCBI Taxonomy" id="455551"/>
    <lineage>
        <taxon>unclassified sequences</taxon>
        <taxon>environmental samples</taxon>
    </lineage>
</organism>
<dbReference type="PANTHER" id="PTHR43814:SF1">
    <property type="entry name" value="ARGININOSUCCINATE LYASE"/>
    <property type="match status" value="1"/>
</dbReference>
<dbReference type="InterPro" id="IPR022761">
    <property type="entry name" value="Fumarate_lyase_N"/>
</dbReference>
<evidence type="ECO:0000313" key="4">
    <source>
        <dbReference type="EMBL" id="ABZ09361.1"/>
    </source>
</evidence>
<dbReference type="GO" id="GO:0004056">
    <property type="term" value="F:argininosuccinate lyase activity"/>
    <property type="evidence" value="ECO:0007669"/>
    <property type="project" value="InterPro"/>
</dbReference>
<dbReference type="Gene3D" id="1.20.200.10">
    <property type="entry name" value="Fumarase/aspartase (Central domain)"/>
    <property type="match status" value="1"/>
</dbReference>
<dbReference type="Pfam" id="PF00206">
    <property type="entry name" value="Lyase_1"/>
    <property type="match status" value="1"/>
</dbReference>
<dbReference type="Gene3D" id="1.10.275.10">
    <property type="entry name" value="Fumarase/aspartase (N-terminal domain)"/>
    <property type="match status" value="1"/>
</dbReference>
<dbReference type="PRINTS" id="PR00149">
    <property type="entry name" value="FUMRATELYASE"/>
</dbReference>
<dbReference type="HAMAP" id="MF_00006">
    <property type="entry name" value="Arg_succ_lyase"/>
    <property type="match status" value="1"/>
</dbReference>
<reference evidence="4" key="1">
    <citation type="journal article" date="2008" name="ISME J.">
        <title>Genomic patterns of recombination, clonal divergence and environment in marine microbial populations.</title>
        <authorList>
            <person name="Konstantinidis K.T."/>
            <person name="Delong E.F."/>
        </authorList>
    </citation>
    <scope>NUCLEOTIDE SEQUENCE</scope>
</reference>
<accession>B3T9V2</accession>
<dbReference type="InterPro" id="IPR020557">
    <property type="entry name" value="Fumarate_lyase_CS"/>
</dbReference>
<dbReference type="FunFam" id="1.20.200.10:FF:000015">
    <property type="entry name" value="argininosuccinate lyase isoform X2"/>
    <property type="match status" value="1"/>
</dbReference>
<dbReference type="FunFam" id="1.10.40.30:FF:000001">
    <property type="entry name" value="Argininosuccinate lyase"/>
    <property type="match status" value="1"/>
</dbReference>
<proteinExistence type="inferred from homology"/>
<dbReference type="InterPro" id="IPR024083">
    <property type="entry name" value="Fumarase/histidase_N"/>
</dbReference>